<evidence type="ECO:0008006" key="4">
    <source>
        <dbReference type="Google" id="ProtNLM"/>
    </source>
</evidence>
<dbReference type="EMBL" id="JAEPRQ010000001">
    <property type="protein sequence ID" value="MBK4215105.1"/>
    <property type="molecule type" value="Genomic_DNA"/>
</dbReference>
<name>A0A934SA02_9RHOB</name>
<feature type="region of interest" description="Disordered" evidence="1">
    <location>
        <begin position="109"/>
        <end position="136"/>
    </location>
</feature>
<gene>
    <name evidence="2" type="ORF">JJJ17_04115</name>
</gene>
<proteinExistence type="predicted"/>
<dbReference type="AlphaFoldDB" id="A0A934SA02"/>
<dbReference type="PROSITE" id="PS51257">
    <property type="entry name" value="PROKAR_LIPOPROTEIN"/>
    <property type="match status" value="1"/>
</dbReference>
<comment type="caution">
    <text evidence="2">The sequence shown here is derived from an EMBL/GenBank/DDBJ whole genome shotgun (WGS) entry which is preliminary data.</text>
</comment>
<dbReference type="RefSeq" id="WP_200683972.1">
    <property type="nucleotide sequence ID" value="NZ_JAEPRQ010000001.1"/>
</dbReference>
<evidence type="ECO:0000256" key="1">
    <source>
        <dbReference type="SAM" id="MobiDB-lite"/>
    </source>
</evidence>
<accession>A0A934SA02</accession>
<protein>
    <recommendedName>
        <fullName evidence="4">Lipoprotein</fullName>
    </recommendedName>
</protein>
<organism evidence="2 3">
    <name type="scientific">Paracoccus caeni</name>
    <dbReference type="NCBI Taxonomy" id="657651"/>
    <lineage>
        <taxon>Bacteria</taxon>
        <taxon>Pseudomonadati</taxon>
        <taxon>Pseudomonadota</taxon>
        <taxon>Alphaproteobacteria</taxon>
        <taxon>Rhodobacterales</taxon>
        <taxon>Paracoccaceae</taxon>
        <taxon>Paracoccus</taxon>
    </lineage>
</organism>
<sequence length="136" mass="14466">MRGWLVISVLALAGCGEHMGWNPNYQFAPTPYGEYRATREQALVSNTESPVTIPVALPSQSFTPEQIAGRSPVPVPATMGVRKRVVTQPAQPAATVTPAARPAATVVPVRRPAAGPNAPTQIVPDSMLLMPPHQRP</sequence>
<evidence type="ECO:0000313" key="3">
    <source>
        <dbReference type="Proteomes" id="UP000640485"/>
    </source>
</evidence>
<keyword evidence="3" id="KW-1185">Reference proteome</keyword>
<evidence type="ECO:0000313" key="2">
    <source>
        <dbReference type="EMBL" id="MBK4215105.1"/>
    </source>
</evidence>
<dbReference type="Proteomes" id="UP000640485">
    <property type="component" value="Unassembled WGS sequence"/>
</dbReference>
<reference evidence="2" key="1">
    <citation type="submission" date="2021-01" db="EMBL/GenBank/DDBJ databases">
        <title>Paracoccus amoyensis sp. nov., isolated from the surface seawater along the coast of Xiamen Island, China.</title>
        <authorList>
            <person name="Lyu L."/>
        </authorList>
    </citation>
    <scope>NUCLEOTIDE SEQUENCE</scope>
    <source>
        <strain evidence="2">MJ17</strain>
    </source>
</reference>